<feature type="region of interest" description="Disordered" evidence="1">
    <location>
        <begin position="54"/>
        <end position="206"/>
    </location>
</feature>
<feature type="compositionally biased region" description="Basic and acidic residues" evidence="1">
    <location>
        <begin position="185"/>
        <end position="194"/>
    </location>
</feature>
<evidence type="ECO:0000256" key="1">
    <source>
        <dbReference type="SAM" id="MobiDB-lite"/>
    </source>
</evidence>
<dbReference type="Proteomes" id="UP001189429">
    <property type="component" value="Unassembled WGS sequence"/>
</dbReference>
<evidence type="ECO:0000313" key="2">
    <source>
        <dbReference type="EMBL" id="CAK0898033.1"/>
    </source>
</evidence>
<keyword evidence="3" id="KW-1185">Reference proteome</keyword>
<name>A0ABN9XEH2_9DINO</name>
<dbReference type="EMBL" id="CAUYUJ010020417">
    <property type="protein sequence ID" value="CAK0898033.1"/>
    <property type="molecule type" value="Genomic_DNA"/>
</dbReference>
<proteinExistence type="predicted"/>
<organism evidence="2 3">
    <name type="scientific">Prorocentrum cordatum</name>
    <dbReference type="NCBI Taxonomy" id="2364126"/>
    <lineage>
        <taxon>Eukaryota</taxon>
        <taxon>Sar</taxon>
        <taxon>Alveolata</taxon>
        <taxon>Dinophyceae</taxon>
        <taxon>Prorocentrales</taxon>
        <taxon>Prorocentraceae</taxon>
        <taxon>Prorocentrum</taxon>
    </lineage>
</organism>
<comment type="caution">
    <text evidence="2">The sequence shown here is derived from an EMBL/GenBank/DDBJ whole genome shotgun (WGS) entry which is preliminary data.</text>
</comment>
<reference evidence="2" key="1">
    <citation type="submission" date="2023-10" db="EMBL/GenBank/DDBJ databases">
        <authorList>
            <person name="Chen Y."/>
            <person name="Shah S."/>
            <person name="Dougan E. K."/>
            <person name="Thang M."/>
            <person name="Chan C."/>
        </authorList>
    </citation>
    <scope>NUCLEOTIDE SEQUENCE [LARGE SCALE GENOMIC DNA]</scope>
</reference>
<accession>A0ABN9XEH2</accession>
<feature type="compositionally biased region" description="Basic and acidic residues" evidence="1">
    <location>
        <begin position="125"/>
        <end position="162"/>
    </location>
</feature>
<sequence>MTAYDTSVRQPLTTMIQSMARLEPTDRCQRPRKLLRPHCRLAPPSMWKEAAATMPVNPRDSMPGSSVPCRKRIGQAEDGAAQQALANRDHSHGPSDSVVLPQRHGRAGSPVRGNIRAGRGGNGGRSEEERQRGGGKREEGDAGGGRKRDEGESRNEEKEERRRPHKAPKGNRLGSAPRAALQRDPCGKQSKDDAATTTDDDEEYDG</sequence>
<gene>
    <name evidence="2" type="ORF">PCOR1329_LOCUS76031</name>
</gene>
<evidence type="ECO:0000313" key="3">
    <source>
        <dbReference type="Proteomes" id="UP001189429"/>
    </source>
</evidence>
<protein>
    <submittedName>
        <fullName evidence="2">Uncharacterized protein</fullName>
    </submittedName>
</protein>